<protein>
    <submittedName>
        <fullName evidence="2">Uncharacterized protein</fullName>
    </submittedName>
</protein>
<keyword evidence="1" id="KW-0812">Transmembrane</keyword>
<dbReference type="AlphaFoldDB" id="A0A8S9LVT9"/>
<accession>A0A8S9LVT9</accession>
<name>A0A8S9LVT9_BRACR</name>
<reference evidence="2" key="1">
    <citation type="submission" date="2019-12" db="EMBL/GenBank/DDBJ databases">
        <title>Genome sequencing and annotation of Brassica cretica.</title>
        <authorList>
            <person name="Studholme D.J."/>
            <person name="Sarris P.F."/>
        </authorList>
    </citation>
    <scope>NUCLEOTIDE SEQUENCE</scope>
    <source>
        <strain evidence="2">PFS-102/07</strain>
        <tissue evidence="2">Leaf</tissue>
    </source>
</reference>
<feature type="transmembrane region" description="Helical" evidence="1">
    <location>
        <begin position="6"/>
        <end position="26"/>
    </location>
</feature>
<keyword evidence="1" id="KW-1133">Transmembrane helix</keyword>
<keyword evidence="1" id="KW-0472">Membrane</keyword>
<gene>
    <name evidence="2" type="ORF">F2Q70_00012104</name>
</gene>
<organism evidence="2">
    <name type="scientific">Brassica cretica</name>
    <name type="common">Mustard</name>
    <dbReference type="NCBI Taxonomy" id="69181"/>
    <lineage>
        <taxon>Eukaryota</taxon>
        <taxon>Viridiplantae</taxon>
        <taxon>Streptophyta</taxon>
        <taxon>Embryophyta</taxon>
        <taxon>Tracheophyta</taxon>
        <taxon>Spermatophyta</taxon>
        <taxon>Magnoliopsida</taxon>
        <taxon>eudicotyledons</taxon>
        <taxon>Gunneridae</taxon>
        <taxon>Pentapetalae</taxon>
        <taxon>rosids</taxon>
        <taxon>malvids</taxon>
        <taxon>Brassicales</taxon>
        <taxon>Brassicaceae</taxon>
        <taxon>Brassiceae</taxon>
        <taxon>Brassica</taxon>
    </lineage>
</organism>
<evidence type="ECO:0000256" key="1">
    <source>
        <dbReference type="SAM" id="Phobius"/>
    </source>
</evidence>
<proteinExistence type="predicted"/>
<evidence type="ECO:0000313" key="2">
    <source>
        <dbReference type="EMBL" id="KAF2609668.1"/>
    </source>
</evidence>
<dbReference type="EMBL" id="QGKY02000089">
    <property type="protein sequence ID" value="KAF2609668.1"/>
    <property type="molecule type" value="Genomic_DNA"/>
</dbReference>
<comment type="caution">
    <text evidence="2">The sequence shown here is derived from an EMBL/GenBank/DDBJ whole genome shotgun (WGS) entry which is preliminary data.</text>
</comment>
<sequence length="98" mass="11446">MFITVLFILELFITVLFIPRRLTLFIRRRSTLFFPIDRHCSSRHCDTVHLSTIHPYTVHPSTVHPDTVHSVKNDTTCGETEKIEVLILKVGENEMLRD</sequence>